<keyword evidence="6" id="KW-1185">Reference proteome</keyword>
<keyword evidence="2" id="KW-0238">DNA-binding</keyword>
<dbReference type="SUPFAM" id="SSF46689">
    <property type="entry name" value="Homeodomain-like"/>
    <property type="match status" value="2"/>
</dbReference>
<dbReference type="PANTHER" id="PTHR43436:SF1">
    <property type="entry name" value="TRANSCRIPTIONAL REGULATORY PROTEIN"/>
    <property type="match status" value="1"/>
</dbReference>
<sequence length="335" mass="37027">MQWVIDAAAIPLEPCSLDMQTAAISDTALHHLRERVARSALREGRTDSAYAGLRLYRFSTSASHRKRQVLVPGLVVVLQGSKKVILAEQTLHYDPTHCLVLGGETICRGTVVSASAAEPYLAIHLDLPPELLAKSLAALSQWQDAPERSPQREEVFVTAVDAAILNCLDRLLVAAGVEKDRRTIAPLIVEEIVLRLLSLDTAAALRRVSVAPGSAARIRQSMQHIHADHRSHLTVEGLARQVAMSPSHYAHLFREFAGVSPMRFVRDVRLDAGRELLLSGMRVGVTASEVGFESVAHFSREFKRRFEVSPAEYVRRMRDFSSGGHEDRSDRHGLT</sequence>
<protein>
    <submittedName>
        <fullName evidence="5">AraC family transcriptional regulator</fullName>
    </submittedName>
</protein>
<evidence type="ECO:0000313" key="5">
    <source>
        <dbReference type="EMBL" id="MEK8032789.1"/>
    </source>
</evidence>
<dbReference type="InterPro" id="IPR018062">
    <property type="entry name" value="HTH_AraC-typ_CS"/>
</dbReference>
<dbReference type="Pfam" id="PF12833">
    <property type="entry name" value="HTH_18"/>
    <property type="match status" value="1"/>
</dbReference>
<evidence type="ECO:0000313" key="6">
    <source>
        <dbReference type="Proteomes" id="UP001371218"/>
    </source>
</evidence>
<feature type="domain" description="HTH araC/xylS-type" evidence="4">
    <location>
        <begin position="219"/>
        <end position="316"/>
    </location>
</feature>
<evidence type="ECO:0000256" key="3">
    <source>
        <dbReference type="ARBA" id="ARBA00023163"/>
    </source>
</evidence>
<dbReference type="Proteomes" id="UP001371218">
    <property type="component" value="Unassembled WGS sequence"/>
</dbReference>
<keyword evidence="1" id="KW-0805">Transcription regulation</keyword>
<dbReference type="InterPro" id="IPR009057">
    <property type="entry name" value="Homeodomain-like_sf"/>
</dbReference>
<evidence type="ECO:0000256" key="1">
    <source>
        <dbReference type="ARBA" id="ARBA00023015"/>
    </source>
</evidence>
<comment type="caution">
    <text evidence="5">The sequence shown here is derived from an EMBL/GenBank/DDBJ whole genome shotgun (WGS) entry which is preliminary data.</text>
</comment>
<accession>A0ABU9BUI2</accession>
<dbReference type="RefSeq" id="WP_341427209.1">
    <property type="nucleotide sequence ID" value="NZ_JBBUTG010000012.1"/>
</dbReference>
<evidence type="ECO:0000256" key="2">
    <source>
        <dbReference type="ARBA" id="ARBA00023125"/>
    </source>
</evidence>
<gene>
    <name evidence="5" type="ORF">AACH06_18365</name>
</gene>
<dbReference type="PROSITE" id="PS01124">
    <property type="entry name" value="HTH_ARAC_FAMILY_2"/>
    <property type="match status" value="1"/>
</dbReference>
<proteinExistence type="predicted"/>
<dbReference type="EMBL" id="JBBUTG010000012">
    <property type="protein sequence ID" value="MEK8032789.1"/>
    <property type="molecule type" value="Genomic_DNA"/>
</dbReference>
<organism evidence="5 6">
    <name type="scientific">Ideonella lacteola</name>
    <dbReference type="NCBI Taxonomy" id="2984193"/>
    <lineage>
        <taxon>Bacteria</taxon>
        <taxon>Pseudomonadati</taxon>
        <taxon>Pseudomonadota</taxon>
        <taxon>Betaproteobacteria</taxon>
        <taxon>Burkholderiales</taxon>
        <taxon>Sphaerotilaceae</taxon>
        <taxon>Ideonella</taxon>
    </lineage>
</organism>
<dbReference type="SMART" id="SM00342">
    <property type="entry name" value="HTH_ARAC"/>
    <property type="match status" value="1"/>
</dbReference>
<reference evidence="5 6" key="1">
    <citation type="submission" date="2024-04" db="EMBL/GenBank/DDBJ databases">
        <title>Novel species of the genus Ideonella isolated from streams.</title>
        <authorList>
            <person name="Lu H."/>
        </authorList>
    </citation>
    <scope>NUCLEOTIDE SEQUENCE [LARGE SCALE GENOMIC DNA]</scope>
    <source>
        <strain evidence="5 6">DXS29W</strain>
    </source>
</reference>
<dbReference type="PANTHER" id="PTHR43436">
    <property type="entry name" value="ARAC-FAMILY TRANSCRIPTIONAL REGULATOR"/>
    <property type="match status" value="1"/>
</dbReference>
<dbReference type="InterPro" id="IPR009594">
    <property type="entry name" value="Tscrpt_reg_HTH_AraC_N"/>
</dbReference>
<dbReference type="Gene3D" id="1.10.10.60">
    <property type="entry name" value="Homeodomain-like"/>
    <property type="match status" value="2"/>
</dbReference>
<keyword evidence="3" id="KW-0804">Transcription</keyword>
<dbReference type="InterPro" id="IPR018060">
    <property type="entry name" value="HTH_AraC"/>
</dbReference>
<dbReference type="Pfam" id="PF06719">
    <property type="entry name" value="AraC_N"/>
    <property type="match status" value="1"/>
</dbReference>
<evidence type="ECO:0000259" key="4">
    <source>
        <dbReference type="PROSITE" id="PS01124"/>
    </source>
</evidence>
<dbReference type="PROSITE" id="PS00041">
    <property type="entry name" value="HTH_ARAC_FAMILY_1"/>
    <property type="match status" value="1"/>
</dbReference>
<name>A0ABU9BUI2_9BURK</name>